<dbReference type="AlphaFoldDB" id="N8ZH01"/>
<dbReference type="InterPro" id="IPR011030">
    <property type="entry name" value="Lipovitellin_superhlx_dom"/>
</dbReference>
<dbReference type="InterPro" id="IPR011989">
    <property type="entry name" value="ARM-like"/>
</dbReference>
<dbReference type="Pfam" id="PF13646">
    <property type="entry name" value="HEAT_2"/>
    <property type="match status" value="1"/>
</dbReference>
<protein>
    <recommendedName>
        <fullName evidence="3">HEAT repeat domain-containing protein</fullName>
    </recommendedName>
</protein>
<comment type="caution">
    <text evidence="1">The sequence shown here is derived from an EMBL/GenBank/DDBJ whole genome shotgun (WGS) entry which is preliminary data.</text>
</comment>
<proteinExistence type="predicted"/>
<evidence type="ECO:0000313" key="2">
    <source>
        <dbReference type="Proteomes" id="UP000013117"/>
    </source>
</evidence>
<reference evidence="1 2" key="1">
    <citation type="submission" date="2013-02" db="EMBL/GenBank/DDBJ databases">
        <title>The Genome Sequence of Acinetobacter gerneri CIP 107464.</title>
        <authorList>
            <consortium name="The Broad Institute Genome Sequencing Platform"/>
            <consortium name="The Broad Institute Genome Sequencing Center for Infectious Disease"/>
            <person name="Cerqueira G."/>
            <person name="Feldgarden M."/>
            <person name="Courvalin P."/>
            <person name="Perichon B."/>
            <person name="Grillot-Courvalin C."/>
            <person name="Clermont D."/>
            <person name="Rocha E."/>
            <person name="Yoon E.-J."/>
            <person name="Nemec A."/>
            <person name="Walker B."/>
            <person name="Young S.K."/>
            <person name="Zeng Q."/>
            <person name="Gargeya S."/>
            <person name="Fitzgerald M."/>
            <person name="Haas B."/>
            <person name="Abouelleil A."/>
            <person name="Alvarado L."/>
            <person name="Arachchi H.M."/>
            <person name="Berlin A.M."/>
            <person name="Chapman S.B."/>
            <person name="Dewar J."/>
            <person name="Goldberg J."/>
            <person name="Griggs A."/>
            <person name="Gujja S."/>
            <person name="Hansen M."/>
            <person name="Howarth C."/>
            <person name="Imamovic A."/>
            <person name="Larimer J."/>
            <person name="McCowan C."/>
            <person name="Murphy C."/>
            <person name="Neiman D."/>
            <person name="Pearson M."/>
            <person name="Priest M."/>
            <person name="Roberts A."/>
            <person name="Saif S."/>
            <person name="Shea T."/>
            <person name="Sisk P."/>
            <person name="Sykes S."/>
            <person name="Wortman J."/>
            <person name="Nusbaum C."/>
            <person name="Birren B."/>
        </authorList>
    </citation>
    <scope>NUCLEOTIDE SEQUENCE [LARGE SCALE GENOMIC DNA]</scope>
    <source>
        <strain evidence="1 2">CIP 107464</strain>
    </source>
</reference>
<dbReference type="GeneID" id="84210045"/>
<accession>N8ZH01</accession>
<evidence type="ECO:0000313" key="1">
    <source>
        <dbReference type="EMBL" id="ENV33014.1"/>
    </source>
</evidence>
<dbReference type="SUPFAM" id="SSF48431">
    <property type="entry name" value="Lipovitellin-phosvitin complex, superhelical domain"/>
    <property type="match status" value="1"/>
</dbReference>
<dbReference type="HOGENOM" id="CLU_2191257_0_0_6"/>
<organism evidence="1 2">
    <name type="scientific">Acinetobacter gerneri DSM 14967 = CIP 107464 = MTCC 9824</name>
    <dbReference type="NCBI Taxonomy" id="1120926"/>
    <lineage>
        <taxon>Bacteria</taxon>
        <taxon>Pseudomonadati</taxon>
        <taxon>Pseudomonadota</taxon>
        <taxon>Gammaproteobacteria</taxon>
        <taxon>Moraxellales</taxon>
        <taxon>Moraxellaceae</taxon>
        <taxon>Acinetobacter</taxon>
    </lineage>
</organism>
<sequence>MSEDIIKSTLLSIINAGAGRTQEERIAAIIALGNYSIDNKKCIPFFIQIIETKIGKSKEERLAAISVLGNVGGNEAQDFLIKIINSKPKYNKEERIAAINALGYIRSF</sequence>
<gene>
    <name evidence="1" type="ORF">F960_02736</name>
</gene>
<dbReference type="STRING" id="202952.GCA_000747725_00250"/>
<dbReference type="EMBL" id="APPN01000071">
    <property type="protein sequence ID" value="ENV33014.1"/>
    <property type="molecule type" value="Genomic_DNA"/>
</dbReference>
<dbReference type="Proteomes" id="UP000013117">
    <property type="component" value="Unassembled WGS sequence"/>
</dbReference>
<dbReference type="RefSeq" id="WP_004865559.1">
    <property type="nucleotide sequence ID" value="NZ_ASYY01000153.1"/>
</dbReference>
<evidence type="ECO:0008006" key="3">
    <source>
        <dbReference type="Google" id="ProtNLM"/>
    </source>
</evidence>
<dbReference type="Gene3D" id="1.25.10.10">
    <property type="entry name" value="Leucine-rich Repeat Variant"/>
    <property type="match status" value="1"/>
</dbReference>
<keyword evidence="2" id="KW-1185">Reference proteome</keyword>
<name>N8ZH01_9GAMM</name>